<evidence type="ECO:0000313" key="10">
    <source>
        <dbReference type="Proteomes" id="UP000178895"/>
    </source>
</evidence>
<dbReference type="Pfam" id="PF09335">
    <property type="entry name" value="VTT_dom"/>
    <property type="match status" value="1"/>
</dbReference>
<organism evidence="9 10">
    <name type="scientific">Candidatus Magasanikbacteria bacterium RIFOXYC2_FULL_40_16</name>
    <dbReference type="NCBI Taxonomy" id="1798703"/>
    <lineage>
        <taxon>Bacteria</taxon>
        <taxon>Candidatus Magasanikiibacteriota</taxon>
    </lineage>
</organism>
<evidence type="ECO:0000259" key="8">
    <source>
        <dbReference type="Pfam" id="PF09335"/>
    </source>
</evidence>
<comment type="caution">
    <text evidence="9">The sequence shown here is derived from an EMBL/GenBank/DDBJ whole genome shotgun (WGS) entry which is preliminary data.</text>
</comment>
<accession>A0A1F6P216</accession>
<proteinExistence type="inferred from homology"/>
<dbReference type="InterPro" id="IPR058127">
    <property type="entry name" value="DedA"/>
</dbReference>
<keyword evidence="5 7" id="KW-1133">Transmembrane helix</keyword>
<comment type="similarity">
    <text evidence="2 7">Belongs to the DedA family.</text>
</comment>
<feature type="transmembrane region" description="Helical" evidence="7">
    <location>
        <begin position="53"/>
        <end position="80"/>
    </location>
</feature>
<dbReference type="InterPro" id="IPR032818">
    <property type="entry name" value="DedA-like"/>
</dbReference>
<evidence type="ECO:0000256" key="3">
    <source>
        <dbReference type="ARBA" id="ARBA00022475"/>
    </source>
</evidence>
<evidence type="ECO:0000256" key="1">
    <source>
        <dbReference type="ARBA" id="ARBA00004651"/>
    </source>
</evidence>
<evidence type="ECO:0000313" key="9">
    <source>
        <dbReference type="EMBL" id="OGH90023.1"/>
    </source>
</evidence>
<feature type="transmembrane region" description="Helical" evidence="7">
    <location>
        <begin position="26"/>
        <end position="47"/>
    </location>
</feature>
<keyword evidence="6 7" id="KW-0472">Membrane</keyword>
<evidence type="ECO:0000256" key="5">
    <source>
        <dbReference type="ARBA" id="ARBA00022989"/>
    </source>
</evidence>
<dbReference type="EMBL" id="MFQY01000016">
    <property type="protein sequence ID" value="OGH90023.1"/>
    <property type="molecule type" value="Genomic_DNA"/>
</dbReference>
<name>A0A1F6P216_9BACT</name>
<protein>
    <recommendedName>
        <fullName evidence="8">VTT domain-containing protein</fullName>
    </recommendedName>
</protein>
<evidence type="ECO:0000256" key="7">
    <source>
        <dbReference type="RuleBase" id="RU367016"/>
    </source>
</evidence>
<dbReference type="Proteomes" id="UP000178895">
    <property type="component" value="Unassembled WGS sequence"/>
</dbReference>
<reference evidence="9 10" key="1">
    <citation type="journal article" date="2016" name="Nat. Commun.">
        <title>Thousands of microbial genomes shed light on interconnected biogeochemical processes in an aquifer system.</title>
        <authorList>
            <person name="Anantharaman K."/>
            <person name="Brown C.T."/>
            <person name="Hug L.A."/>
            <person name="Sharon I."/>
            <person name="Castelle C.J."/>
            <person name="Probst A.J."/>
            <person name="Thomas B.C."/>
            <person name="Singh A."/>
            <person name="Wilkins M.J."/>
            <person name="Karaoz U."/>
            <person name="Brodie E.L."/>
            <person name="Williams K.H."/>
            <person name="Hubbard S.S."/>
            <person name="Banfield J.F."/>
        </authorList>
    </citation>
    <scope>NUCLEOTIDE SEQUENCE [LARGE SCALE GENOMIC DNA]</scope>
</reference>
<feature type="transmembrane region" description="Helical" evidence="7">
    <location>
        <begin position="186"/>
        <end position="208"/>
    </location>
</feature>
<dbReference type="AlphaFoldDB" id="A0A1F6P216"/>
<comment type="subcellular location">
    <subcellularLocation>
        <location evidence="1 7">Cell membrane</location>
        <topology evidence="1 7">Multi-pass membrane protein</topology>
    </subcellularLocation>
</comment>
<gene>
    <name evidence="9" type="ORF">A2469_00595</name>
</gene>
<dbReference type="GO" id="GO:0005886">
    <property type="term" value="C:plasma membrane"/>
    <property type="evidence" value="ECO:0007669"/>
    <property type="project" value="UniProtKB-SubCell"/>
</dbReference>
<sequence length="218" mass="24821">MLFKFFEIILHIDKYIQIIVDQYSTLTYGLLFLIIFCETGLVVTPFLPGDSLLFAAGALAAAGSFNLGLLFIIILAAAVTGDAVNYHIGKYIGPRIFTKESSWLFHKEHLVRAQTFYEKYGKKTIILARFIPIVRTFAPFVAGIGSMSYRIFLFYNVIGAMLWCSLFIFGGFLFGNIPWVEEHFGVMVIAIIFISLIPLVKEVIFHFWMKRKNPPQIQ</sequence>
<feature type="transmembrane region" description="Helical" evidence="7">
    <location>
        <begin position="152"/>
        <end position="174"/>
    </location>
</feature>
<evidence type="ECO:0000256" key="4">
    <source>
        <dbReference type="ARBA" id="ARBA00022692"/>
    </source>
</evidence>
<keyword evidence="3 7" id="KW-1003">Cell membrane</keyword>
<keyword evidence="4 7" id="KW-0812">Transmembrane</keyword>
<evidence type="ECO:0000256" key="6">
    <source>
        <dbReference type="ARBA" id="ARBA00023136"/>
    </source>
</evidence>
<dbReference type="PANTHER" id="PTHR30353">
    <property type="entry name" value="INNER MEMBRANE PROTEIN DEDA-RELATED"/>
    <property type="match status" value="1"/>
</dbReference>
<dbReference type="PANTHER" id="PTHR30353:SF0">
    <property type="entry name" value="TRANSMEMBRANE PROTEIN"/>
    <property type="match status" value="1"/>
</dbReference>
<feature type="domain" description="VTT" evidence="8">
    <location>
        <begin position="47"/>
        <end position="171"/>
    </location>
</feature>
<dbReference type="InterPro" id="IPR032816">
    <property type="entry name" value="VTT_dom"/>
</dbReference>
<evidence type="ECO:0000256" key="2">
    <source>
        <dbReference type="ARBA" id="ARBA00010792"/>
    </source>
</evidence>
<dbReference type="NCBIfam" id="NF008102">
    <property type="entry name" value="PRK10847.1"/>
    <property type="match status" value="1"/>
</dbReference>